<keyword evidence="1" id="KW-0597">Phosphoprotein</keyword>
<evidence type="ECO:0000313" key="5">
    <source>
        <dbReference type="Proteomes" id="UP000197003"/>
    </source>
</evidence>
<dbReference type="Proteomes" id="UP000197003">
    <property type="component" value="Chromosome"/>
</dbReference>
<dbReference type="GO" id="GO:0000160">
    <property type="term" value="P:phosphorelay signal transduction system"/>
    <property type="evidence" value="ECO:0007669"/>
    <property type="project" value="InterPro"/>
</dbReference>
<dbReference type="PROSITE" id="PS50894">
    <property type="entry name" value="HPT"/>
    <property type="match status" value="1"/>
</dbReference>
<keyword evidence="2" id="KW-0175">Coiled coil</keyword>
<dbReference type="RefSeq" id="WP_088564720.1">
    <property type="nucleotide sequence ID" value="NZ_CP020946.1"/>
</dbReference>
<dbReference type="InterPro" id="IPR036641">
    <property type="entry name" value="HPT_dom_sf"/>
</dbReference>
<dbReference type="InterPro" id="IPR008207">
    <property type="entry name" value="Sig_transdc_His_kin_Hpt_dom"/>
</dbReference>
<protein>
    <recommendedName>
        <fullName evidence="3">HPt domain-containing protein</fullName>
    </recommendedName>
</protein>
<dbReference type="AlphaFoldDB" id="A0A1Z3N6M6"/>
<sequence length="140" mass="16173">MTKTEEKIRRLCPEVVASGLDPVFLSQMLDTRFLGNFSLFSAAADIFLYEYAEELEELQNLIENLDRKKAFAAAHKIKGAISNFHRPDVAETARILEIHTDDWSHEQLKAQFAVLQVQIQEFAFELKILMRSFEEIQDLP</sequence>
<gene>
    <name evidence="4" type="ORF">B9G79_05960</name>
</gene>
<dbReference type="Pfam" id="PF01627">
    <property type="entry name" value="Hpt"/>
    <property type="match status" value="1"/>
</dbReference>
<evidence type="ECO:0000259" key="3">
    <source>
        <dbReference type="PROSITE" id="PS50894"/>
    </source>
</evidence>
<dbReference type="GO" id="GO:0004672">
    <property type="term" value="F:protein kinase activity"/>
    <property type="evidence" value="ECO:0007669"/>
    <property type="project" value="UniProtKB-ARBA"/>
</dbReference>
<evidence type="ECO:0000256" key="2">
    <source>
        <dbReference type="SAM" id="Coils"/>
    </source>
</evidence>
<dbReference type="OrthoDB" id="9342728at2"/>
<evidence type="ECO:0000313" key="4">
    <source>
        <dbReference type="EMBL" id="ASD63142.1"/>
    </source>
</evidence>
<dbReference type="SUPFAM" id="SSF47226">
    <property type="entry name" value="Histidine-containing phosphotransfer domain, HPT domain"/>
    <property type="match status" value="1"/>
</dbReference>
<dbReference type="Gene3D" id="1.20.120.160">
    <property type="entry name" value="HPT domain"/>
    <property type="match status" value="1"/>
</dbReference>
<reference evidence="4 5" key="1">
    <citation type="submission" date="2017-04" db="EMBL/GenBank/DDBJ databases">
        <title>Whole genome sequence of Bdellovibrio bacteriovorus strain SSB218315.</title>
        <authorList>
            <person name="Oyedara O."/>
            <person name="Rodriguez-Perez M.A."/>
        </authorList>
    </citation>
    <scope>NUCLEOTIDE SEQUENCE [LARGE SCALE GENOMIC DNA]</scope>
    <source>
        <strain evidence="4 5">SSB218315</strain>
    </source>
</reference>
<accession>A0A1Z3N6M6</accession>
<dbReference type="EMBL" id="CP020946">
    <property type="protein sequence ID" value="ASD63142.1"/>
    <property type="molecule type" value="Genomic_DNA"/>
</dbReference>
<feature type="domain" description="HPt" evidence="3">
    <location>
        <begin position="36"/>
        <end position="136"/>
    </location>
</feature>
<organism evidence="4 5">
    <name type="scientific">Bdellovibrio bacteriovorus</name>
    <dbReference type="NCBI Taxonomy" id="959"/>
    <lineage>
        <taxon>Bacteria</taxon>
        <taxon>Pseudomonadati</taxon>
        <taxon>Bdellovibrionota</taxon>
        <taxon>Bdellovibrionia</taxon>
        <taxon>Bdellovibrionales</taxon>
        <taxon>Pseudobdellovibrionaceae</taxon>
        <taxon>Bdellovibrio</taxon>
    </lineage>
</organism>
<feature type="coiled-coil region" evidence="2">
    <location>
        <begin position="48"/>
        <end position="75"/>
    </location>
</feature>
<feature type="modified residue" description="Phosphohistidine" evidence="1">
    <location>
        <position position="75"/>
    </location>
</feature>
<proteinExistence type="predicted"/>
<name>A0A1Z3N6M6_BDEBC</name>
<evidence type="ECO:0000256" key="1">
    <source>
        <dbReference type="PROSITE-ProRule" id="PRU00110"/>
    </source>
</evidence>